<feature type="domain" description="Mannose-6-phosphate isomerase cupin" evidence="11">
    <location>
        <begin position="237"/>
        <end position="320"/>
    </location>
</feature>
<protein>
    <recommendedName>
        <fullName evidence="3 7">Mannose-6-phosphate isomerase</fullName>
        <ecNumber evidence="3 7">5.3.1.8</ecNumber>
    </recommendedName>
</protein>
<dbReference type="Proteomes" id="UP000269226">
    <property type="component" value="Chromosome"/>
</dbReference>
<evidence type="ECO:0000256" key="7">
    <source>
        <dbReference type="PIRNR" id="PIRNR036894"/>
    </source>
</evidence>
<evidence type="ECO:0000313" key="13">
    <source>
        <dbReference type="Proteomes" id="UP000269226"/>
    </source>
</evidence>
<dbReference type="GO" id="GO:0008270">
    <property type="term" value="F:zinc ion binding"/>
    <property type="evidence" value="ECO:0007669"/>
    <property type="project" value="UniProtKB-UniRule"/>
</dbReference>
<dbReference type="Pfam" id="PF21621">
    <property type="entry name" value="MPI_cupin_dom"/>
    <property type="match status" value="1"/>
</dbReference>
<dbReference type="GO" id="GO:0005975">
    <property type="term" value="P:carbohydrate metabolic process"/>
    <property type="evidence" value="ECO:0007669"/>
    <property type="project" value="UniProtKB-UniRule"/>
</dbReference>
<gene>
    <name evidence="12" type="ORF">DAT561_0497</name>
</gene>
<dbReference type="Pfam" id="PF20511">
    <property type="entry name" value="PMI_typeI_cat"/>
    <property type="match status" value="1"/>
</dbReference>
<proteinExistence type="inferred from homology"/>
<keyword evidence="5 7" id="KW-0862">Zinc</keyword>
<feature type="binding site" evidence="8">
    <location>
        <position position="172"/>
    </location>
    <ligand>
        <name>Zn(2+)</name>
        <dbReference type="ChEBI" id="CHEBI:29105"/>
    </ligand>
</feature>
<accession>A0A2Z5Y1G0</accession>
<feature type="binding site" evidence="8">
    <location>
        <position position="115"/>
    </location>
    <ligand>
        <name>Zn(2+)</name>
        <dbReference type="ChEBI" id="CHEBI:29105"/>
    </ligand>
</feature>
<dbReference type="PANTHER" id="PTHR42742">
    <property type="entry name" value="TRANSCRIPTIONAL REPRESSOR MPRA"/>
    <property type="match status" value="1"/>
</dbReference>
<dbReference type="InterPro" id="IPR014710">
    <property type="entry name" value="RmlC-like_jellyroll"/>
</dbReference>
<dbReference type="Gene3D" id="2.60.120.10">
    <property type="entry name" value="Jelly Rolls"/>
    <property type="match status" value="2"/>
</dbReference>
<dbReference type="NCBIfam" id="TIGR00218">
    <property type="entry name" value="manA"/>
    <property type="match status" value="1"/>
</dbReference>
<evidence type="ECO:0000256" key="3">
    <source>
        <dbReference type="ARBA" id="ARBA00011956"/>
    </source>
</evidence>
<evidence type="ECO:0000256" key="4">
    <source>
        <dbReference type="ARBA" id="ARBA00022723"/>
    </source>
</evidence>
<dbReference type="InterPro" id="IPR011051">
    <property type="entry name" value="RmlC_Cupin_sf"/>
</dbReference>
<dbReference type="CDD" id="cd07010">
    <property type="entry name" value="cupin_PMI_type_I_N_bac"/>
    <property type="match status" value="1"/>
</dbReference>
<organism evidence="12 13">
    <name type="scientific">Melissococcus plutonius</name>
    <dbReference type="NCBI Taxonomy" id="33970"/>
    <lineage>
        <taxon>Bacteria</taxon>
        <taxon>Bacillati</taxon>
        <taxon>Bacillota</taxon>
        <taxon>Bacilli</taxon>
        <taxon>Lactobacillales</taxon>
        <taxon>Enterococcaceae</taxon>
        <taxon>Melissococcus</taxon>
    </lineage>
</organism>
<name>A0A2Z5Y1G0_9ENTE</name>
<dbReference type="PIRSF" id="PIRSF036894">
    <property type="entry name" value="PMI_Firm_short"/>
    <property type="match status" value="1"/>
</dbReference>
<keyword evidence="4 7" id="KW-0479">Metal-binding</keyword>
<dbReference type="EC" id="5.3.1.8" evidence="3 7"/>
<dbReference type="PANTHER" id="PTHR42742:SF3">
    <property type="entry name" value="FRUCTOKINASE"/>
    <property type="match status" value="1"/>
</dbReference>
<dbReference type="InterPro" id="IPR051804">
    <property type="entry name" value="Carb_Metab_Reg_Kinase/Isom"/>
</dbReference>
<dbReference type="GO" id="GO:0004476">
    <property type="term" value="F:mannose-6-phosphate isomerase activity"/>
    <property type="evidence" value="ECO:0007669"/>
    <property type="project" value="UniProtKB-UniRule"/>
</dbReference>
<feature type="active site" evidence="9">
    <location>
        <position position="192"/>
    </location>
</feature>
<sequence>MIEEPLFLKPVFQEKIWGGDRLKTVFDFDLPSHNIGEDWAISAHPHGVSTVLNGPYKGVKLNELWQNHRELFDYAEGEVFPLLTKIIDAEDNLSVQVHPDDTYGLKHQGELGKTECWYIIDADPNATIVYGHNAKTKEEFKEMIQKNQWDGLLRKIHVKKGDFFYVPSGTIHAIGKGIMILETQQSSDTTYRVYDYNRRDAKGNKRELHIQQSIDVATIPFKAPILKTQQKNEGTSTITIYLKSKFFNVYEWQVQGILGLKKQAPYTLATVIEGAGSLVIENELTLPVDRYELKKGDSFILPASIESWRIEGEVTIIASEPSNITN</sequence>
<evidence type="ECO:0000256" key="8">
    <source>
        <dbReference type="PIRSR" id="PIRSR036894-1"/>
    </source>
</evidence>
<comment type="similarity">
    <text evidence="2 7">Belongs to the mannose-6-phosphate isomerase type 1 family.</text>
</comment>
<comment type="cofactor">
    <cofactor evidence="8">
        <name>Zn(2+)</name>
        <dbReference type="ChEBI" id="CHEBI:29105"/>
    </cofactor>
    <text evidence="8">Binds 1 zinc ion per subunit.</text>
</comment>
<evidence type="ECO:0000256" key="9">
    <source>
        <dbReference type="PIRSR" id="PIRSR036894-2"/>
    </source>
</evidence>
<keyword evidence="6 7" id="KW-0413">Isomerase</keyword>
<comment type="catalytic activity">
    <reaction evidence="1 7">
        <text>D-mannose 6-phosphate = D-fructose 6-phosphate</text>
        <dbReference type="Rhea" id="RHEA:12356"/>
        <dbReference type="ChEBI" id="CHEBI:58735"/>
        <dbReference type="ChEBI" id="CHEBI:61527"/>
        <dbReference type="EC" id="5.3.1.8"/>
    </reaction>
</comment>
<evidence type="ECO:0000256" key="6">
    <source>
        <dbReference type="ARBA" id="ARBA00023235"/>
    </source>
</evidence>
<feature type="domain" description="Phosphomannose isomerase type I catalytic" evidence="10">
    <location>
        <begin position="7"/>
        <end position="104"/>
    </location>
</feature>
<feature type="binding site" evidence="8">
    <location>
        <position position="98"/>
    </location>
    <ligand>
        <name>Zn(2+)</name>
        <dbReference type="ChEBI" id="CHEBI:29105"/>
    </ligand>
</feature>
<dbReference type="EMBL" id="AP018492">
    <property type="protein sequence ID" value="BBC60634.1"/>
    <property type="molecule type" value="Genomic_DNA"/>
</dbReference>
<evidence type="ECO:0000259" key="10">
    <source>
        <dbReference type="Pfam" id="PF20511"/>
    </source>
</evidence>
<evidence type="ECO:0000256" key="1">
    <source>
        <dbReference type="ARBA" id="ARBA00000757"/>
    </source>
</evidence>
<reference evidence="12 13" key="1">
    <citation type="submission" date="2018-01" db="EMBL/GenBank/DDBJ databases">
        <title>Whole genome sequence of Melissococcus plutonius DAT561.</title>
        <authorList>
            <person name="Okumura K."/>
            <person name="Takamatsu D."/>
            <person name="Okura M."/>
        </authorList>
    </citation>
    <scope>NUCLEOTIDE SEQUENCE [LARGE SCALE GENOMIC DNA]</scope>
    <source>
        <strain evidence="12 13">DAT561</strain>
    </source>
</reference>
<evidence type="ECO:0000256" key="5">
    <source>
        <dbReference type="ARBA" id="ARBA00022833"/>
    </source>
</evidence>
<dbReference type="InterPro" id="IPR049071">
    <property type="entry name" value="MPI_cupin_dom"/>
</dbReference>
<dbReference type="AlphaFoldDB" id="A0A2Z5Y1G0"/>
<evidence type="ECO:0000313" key="12">
    <source>
        <dbReference type="EMBL" id="BBC60634.1"/>
    </source>
</evidence>
<evidence type="ECO:0000256" key="2">
    <source>
        <dbReference type="ARBA" id="ARBA00010772"/>
    </source>
</evidence>
<dbReference type="InterPro" id="IPR001250">
    <property type="entry name" value="Man6P_Isoase-1"/>
</dbReference>
<dbReference type="InterPro" id="IPR014628">
    <property type="entry name" value="Man6P_isomerase_Firm_short"/>
</dbReference>
<dbReference type="SUPFAM" id="SSF51182">
    <property type="entry name" value="RmlC-like cupins"/>
    <property type="match status" value="1"/>
</dbReference>
<evidence type="ECO:0000259" key="11">
    <source>
        <dbReference type="Pfam" id="PF21621"/>
    </source>
</evidence>
<dbReference type="InterPro" id="IPR046457">
    <property type="entry name" value="PMI_typeI_cat"/>
</dbReference>